<evidence type="ECO:0000313" key="2">
    <source>
        <dbReference type="EMBL" id="KAK9706250.1"/>
    </source>
</evidence>
<name>A0AAW1JRF3_SAPOF</name>
<reference evidence="2" key="1">
    <citation type="submission" date="2024-03" db="EMBL/GenBank/DDBJ databases">
        <title>WGS assembly of Saponaria officinalis var. Norfolk2.</title>
        <authorList>
            <person name="Jenkins J."/>
            <person name="Shu S."/>
            <person name="Grimwood J."/>
            <person name="Barry K."/>
            <person name="Goodstein D."/>
            <person name="Schmutz J."/>
            <person name="Leebens-Mack J."/>
            <person name="Osbourn A."/>
        </authorList>
    </citation>
    <scope>NUCLEOTIDE SEQUENCE [LARGE SCALE GENOMIC DNA]</scope>
    <source>
        <strain evidence="2">JIC</strain>
    </source>
</reference>
<keyword evidence="3" id="KW-1185">Reference proteome</keyword>
<dbReference type="AlphaFoldDB" id="A0AAW1JRF3"/>
<feature type="region of interest" description="Disordered" evidence="1">
    <location>
        <begin position="23"/>
        <end position="47"/>
    </location>
</feature>
<dbReference type="Proteomes" id="UP001443914">
    <property type="component" value="Unassembled WGS sequence"/>
</dbReference>
<evidence type="ECO:0000256" key="1">
    <source>
        <dbReference type="SAM" id="MobiDB-lite"/>
    </source>
</evidence>
<feature type="compositionally biased region" description="Low complexity" evidence="1">
    <location>
        <begin position="32"/>
        <end position="43"/>
    </location>
</feature>
<protein>
    <submittedName>
        <fullName evidence="2">Uncharacterized protein</fullName>
    </submittedName>
</protein>
<proteinExistence type="predicted"/>
<organism evidence="2 3">
    <name type="scientific">Saponaria officinalis</name>
    <name type="common">Common soapwort</name>
    <name type="synonym">Lychnis saponaria</name>
    <dbReference type="NCBI Taxonomy" id="3572"/>
    <lineage>
        <taxon>Eukaryota</taxon>
        <taxon>Viridiplantae</taxon>
        <taxon>Streptophyta</taxon>
        <taxon>Embryophyta</taxon>
        <taxon>Tracheophyta</taxon>
        <taxon>Spermatophyta</taxon>
        <taxon>Magnoliopsida</taxon>
        <taxon>eudicotyledons</taxon>
        <taxon>Gunneridae</taxon>
        <taxon>Pentapetalae</taxon>
        <taxon>Caryophyllales</taxon>
        <taxon>Caryophyllaceae</taxon>
        <taxon>Caryophylleae</taxon>
        <taxon>Saponaria</taxon>
    </lineage>
</organism>
<comment type="caution">
    <text evidence="2">The sequence shown here is derived from an EMBL/GenBank/DDBJ whole genome shotgun (WGS) entry which is preliminary data.</text>
</comment>
<dbReference type="PANTHER" id="PTHR33132:SF113">
    <property type="entry name" value="SERINE-RICH PROTEIN-LIKE PROTEIN"/>
    <property type="match status" value="1"/>
</dbReference>
<evidence type="ECO:0000313" key="3">
    <source>
        <dbReference type="Proteomes" id="UP001443914"/>
    </source>
</evidence>
<dbReference type="EMBL" id="JBDFQZ010000007">
    <property type="protein sequence ID" value="KAK9706250.1"/>
    <property type="molecule type" value="Genomic_DNA"/>
</dbReference>
<gene>
    <name evidence="2" type="ORF">RND81_07G113300</name>
</gene>
<dbReference type="PANTHER" id="PTHR33132">
    <property type="entry name" value="OSJNBB0118P14.9 PROTEIN"/>
    <property type="match status" value="1"/>
</dbReference>
<accession>A0AAW1JRF3</accession>
<sequence>MMSSKKKARTTCLCSPTNHPGSFRCHRHRNTNSNGNGNGNSNSKQCATKKWEAAKKMAKDKECSSKAVLLQMMMIINPSSHHLHRKTNFQAKPSRFYVLNFQHHPLPVS</sequence>